<dbReference type="RefSeq" id="WP_379888190.1">
    <property type="nucleotide sequence ID" value="NZ_JBHSDI010000044.1"/>
</dbReference>
<evidence type="ECO:0000313" key="3">
    <source>
        <dbReference type="Proteomes" id="UP001595798"/>
    </source>
</evidence>
<gene>
    <name evidence="2" type="ORF">ACFOZ5_13580</name>
</gene>
<protein>
    <submittedName>
        <fullName evidence="2">HIT domain-containing protein</fullName>
    </submittedName>
</protein>
<proteinExistence type="predicted"/>
<dbReference type="Gene3D" id="3.30.428.10">
    <property type="entry name" value="HIT-like"/>
    <property type="match status" value="1"/>
</dbReference>
<evidence type="ECO:0000313" key="2">
    <source>
        <dbReference type="EMBL" id="MFC4260050.1"/>
    </source>
</evidence>
<dbReference type="SUPFAM" id="SSF54197">
    <property type="entry name" value="HIT-like"/>
    <property type="match status" value="1"/>
</dbReference>
<accession>A0ABV8QK79</accession>
<name>A0ABV8QK79_9GAMM</name>
<sequence>MNFEIGRSEDFVVEHCYSCAVPGYLIVSPLATVESLDALPMQSAQSLGPLLANVTSLVKETVNPLRIYCAQFGEEQSQIHFHVFPRGAALTEEYLDAFPHHASQIRGPIVLDWARDRYRCSQETVFETVADVIGQLRESWTVQQGHAPDAKNSASRRFCHR</sequence>
<dbReference type="Pfam" id="PF01230">
    <property type="entry name" value="HIT"/>
    <property type="match status" value="1"/>
</dbReference>
<dbReference type="EMBL" id="JBHSDI010000044">
    <property type="protein sequence ID" value="MFC4260050.1"/>
    <property type="molecule type" value="Genomic_DNA"/>
</dbReference>
<reference evidence="3" key="1">
    <citation type="journal article" date="2019" name="Int. J. Syst. Evol. Microbiol.">
        <title>The Global Catalogue of Microorganisms (GCM) 10K type strain sequencing project: providing services to taxonomists for standard genome sequencing and annotation.</title>
        <authorList>
            <consortium name="The Broad Institute Genomics Platform"/>
            <consortium name="The Broad Institute Genome Sequencing Center for Infectious Disease"/>
            <person name="Wu L."/>
            <person name="Ma J."/>
        </authorList>
    </citation>
    <scope>NUCLEOTIDE SEQUENCE [LARGE SCALE GENOMIC DNA]</scope>
    <source>
        <strain evidence="3">CECT 7297</strain>
    </source>
</reference>
<organism evidence="2 3">
    <name type="scientific">Marinobacter lacisalsi</name>
    <dbReference type="NCBI Taxonomy" id="475979"/>
    <lineage>
        <taxon>Bacteria</taxon>
        <taxon>Pseudomonadati</taxon>
        <taxon>Pseudomonadota</taxon>
        <taxon>Gammaproteobacteria</taxon>
        <taxon>Pseudomonadales</taxon>
        <taxon>Marinobacteraceae</taxon>
        <taxon>Marinobacter</taxon>
    </lineage>
</organism>
<dbReference type="InterPro" id="IPR036265">
    <property type="entry name" value="HIT-like_sf"/>
</dbReference>
<dbReference type="InterPro" id="IPR011146">
    <property type="entry name" value="HIT-like"/>
</dbReference>
<keyword evidence="3" id="KW-1185">Reference proteome</keyword>
<dbReference type="Proteomes" id="UP001595798">
    <property type="component" value="Unassembled WGS sequence"/>
</dbReference>
<comment type="caution">
    <text evidence="2">The sequence shown here is derived from an EMBL/GenBank/DDBJ whole genome shotgun (WGS) entry which is preliminary data.</text>
</comment>
<evidence type="ECO:0000259" key="1">
    <source>
        <dbReference type="Pfam" id="PF01230"/>
    </source>
</evidence>
<feature type="domain" description="HIT" evidence="1">
    <location>
        <begin position="5"/>
        <end position="86"/>
    </location>
</feature>